<feature type="domain" description="MGS-like" evidence="4">
    <location>
        <begin position="1"/>
        <end position="128"/>
    </location>
</feature>
<feature type="active site" description="Proton donor/acceptor" evidence="2 3">
    <location>
        <position position="66"/>
    </location>
</feature>
<dbReference type="InterPro" id="IPR004363">
    <property type="entry name" value="Methylgl_synth"/>
</dbReference>
<name>A0A4D7QCA9_9HYPH</name>
<reference evidence="5 6" key="1">
    <citation type="submission" date="2019-04" db="EMBL/GenBank/DDBJ databases">
        <title>Phreatobacter aquaticus sp. nov.</title>
        <authorList>
            <person name="Choi A."/>
            <person name="Baek K."/>
        </authorList>
    </citation>
    <scope>NUCLEOTIDE SEQUENCE [LARGE SCALE GENOMIC DNA]</scope>
    <source>
        <strain evidence="5 6">NMCR1094</strain>
    </source>
</reference>
<dbReference type="PIRSF" id="PIRSF006614">
    <property type="entry name" value="Methylglyox_syn"/>
    <property type="match status" value="1"/>
</dbReference>
<evidence type="ECO:0000259" key="4">
    <source>
        <dbReference type="PROSITE" id="PS51855"/>
    </source>
</evidence>
<feature type="binding site" evidence="2">
    <location>
        <position position="13"/>
    </location>
    <ligand>
        <name>substrate</name>
    </ligand>
</feature>
<keyword evidence="2 5" id="KW-0456">Lyase</keyword>
<dbReference type="Pfam" id="PF02142">
    <property type="entry name" value="MGS"/>
    <property type="match status" value="1"/>
</dbReference>
<comment type="function">
    <text evidence="2">Catalyzes the formation of methylglyoxal from dihydroxyacetone phosphate.</text>
</comment>
<dbReference type="AlphaFoldDB" id="A0A4D7QCA9"/>
<feature type="binding site" evidence="2">
    <location>
        <position position="93"/>
    </location>
    <ligand>
        <name>substrate</name>
    </ligand>
</feature>
<keyword evidence="6" id="KW-1185">Reference proteome</keyword>
<sequence length="128" mass="13778">MSEPSPSIALIAHDQKKPDMVVWATRHRDVLSRHALVATGTTGTMLLRELPELSISLMKSGPLGGDQQIGALIVEGRISLLVFLVDPLSPHPHDVDVKALTRLAVVYNVPMACNLATADILIADLARN</sequence>
<feature type="binding site" evidence="2">
    <location>
        <begin position="39"/>
        <end position="42"/>
    </location>
    <ligand>
        <name>substrate</name>
    </ligand>
</feature>
<dbReference type="EC" id="4.2.3.3" evidence="2"/>
<dbReference type="SMART" id="SM00851">
    <property type="entry name" value="MGS"/>
    <property type="match status" value="1"/>
</dbReference>
<gene>
    <name evidence="2" type="primary">mgsA</name>
    <name evidence="5" type="ORF">E8L99_02870</name>
</gene>
<dbReference type="HAMAP" id="MF_00549">
    <property type="entry name" value="Methylglyoxal_synth"/>
    <property type="match status" value="1"/>
</dbReference>
<dbReference type="InterPro" id="IPR036914">
    <property type="entry name" value="MGS-like_dom_sf"/>
</dbReference>
<feature type="binding site" evidence="2">
    <location>
        <position position="17"/>
    </location>
    <ligand>
        <name>substrate</name>
    </ligand>
</feature>
<evidence type="ECO:0000256" key="3">
    <source>
        <dbReference type="PIRSR" id="PIRSR006614-1"/>
    </source>
</evidence>
<dbReference type="KEGG" id="paqt:E8L99_02870"/>
<evidence type="ECO:0000313" key="5">
    <source>
        <dbReference type="EMBL" id="QCK84798.1"/>
    </source>
</evidence>
<dbReference type="PROSITE" id="PS01335">
    <property type="entry name" value="METHYLGLYOXAL_SYNTH"/>
    <property type="match status" value="1"/>
</dbReference>
<dbReference type="EMBL" id="CP039865">
    <property type="protein sequence ID" value="QCK84798.1"/>
    <property type="molecule type" value="Genomic_DNA"/>
</dbReference>
<comment type="catalytic activity">
    <reaction evidence="2">
        <text>dihydroxyacetone phosphate = methylglyoxal + phosphate</text>
        <dbReference type="Rhea" id="RHEA:17937"/>
        <dbReference type="ChEBI" id="CHEBI:17158"/>
        <dbReference type="ChEBI" id="CHEBI:43474"/>
        <dbReference type="ChEBI" id="CHEBI:57642"/>
        <dbReference type="EC" id="4.2.3.3"/>
    </reaction>
</comment>
<dbReference type="CDD" id="cd01422">
    <property type="entry name" value="MGS"/>
    <property type="match status" value="1"/>
</dbReference>
<dbReference type="Gene3D" id="3.40.50.1380">
    <property type="entry name" value="Methylglyoxal synthase-like domain"/>
    <property type="match status" value="1"/>
</dbReference>
<dbReference type="GO" id="GO:0008929">
    <property type="term" value="F:methylglyoxal synthase activity"/>
    <property type="evidence" value="ECO:0007669"/>
    <property type="project" value="UniProtKB-UniRule"/>
</dbReference>
<dbReference type="PANTHER" id="PTHR30492">
    <property type="entry name" value="METHYLGLYOXAL SYNTHASE"/>
    <property type="match status" value="1"/>
</dbReference>
<dbReference type="PANTHER" id="PTHR30492:SF0">
    <property type="entry name" value="METHYLGLYOXAL SYNTHASE"/>
    <property type="match status" value="1"/>
</dbReference>
<evidence type="ECO:0000256" key="1">
    <source>
        <dbReference type="ARBA" id="ARBA00006287"/>
    </source>
</evidence>
<organism evidence="5 6">
    <name type="scientific">Phreatobacter aquaticus</name>
    <dbReference type="NCBI Taxonomy" id="2570229"/>
    <lineage>
        <taxon>Bacteria</taxon>
        <taxon>Pseudomonadati</taxon>
        <taxon>Pseudomonadota</taxon>
        <taxon>Alphaproteobacteria</taxon>
        <taxon>Hyphomicrobiales</taxon>
        <taxon>Phreatobacteraceae</taxon>
        <taxon>Phreatobacter</taxon>
    </lineage>
</organism>
<dbReference type="Proteomes" id="UP000298588">
    <property type="component" value="Chromosome"/>
</dbReference>
<comment type="similarity">
    <text evidence="1 2">Belongs to the methylglyoxal synthase family.</text>
</comment>
<protein>
    <recommendedName>
        <fullName evidence="2">Methylglyoxal synthase</fullName>
        <shortName evidence="2">MGS</shortName>
        <ecNumber evidence="2">4.2.3.3</ecNumber>
    </recommendedName>
</protein>
<accession>A0A4D7QCA9</accession>
<evidence type="ECO:0000313" key="6">
    <source>
        <dbReference type="Proteomes" id="UP000298588"/>
    </source>
</evidence>
<dbReference type="RefSeq" id="WP_137098132.1">
    <property type="nucleotide sequence ID" value="NZ_CP039865.1"/>
</dbReference>
<dbReference type="PROSITE" id="PS51855">
    <property type="entry name" value="MGS"/>
    <property type="match status" value="1"/>
</dbReference>
<dbReference type="InterPro" id="IPR018148">
    <property type="entry name" value="Methylglyoxal_synth_AS"/>
</dbReference>
<dbReference type="NCBIfam" id="NF003559">
    <property type="entry name" value="PRK05234.1"/>
    <property type="match status" value="1"/>
</dbReference>
<proteinExistence type="inferred from homology"/>
<dbReference type="SUPFAM" id="SSF52335">
    <property type="entry name" value="Methylglyoxal synthase-like"/>
    <property type="match status" value="1"/>
</dbReference>
<evidence type="ECO:0000256" key="2">
    <source>
        <dbReference type="HAMAP-Rule" id="MF_00549"/>
    </source>
</evidence>
<dbReference type="GO" id="GO:0005829">
    <property type="term" value="C:cytosol"/>
    <property type="evidence" value="ECO:0007669"/>
    <property type="project" value="TreeGrafter"/>
</dbReference>
<dbReference type="OrthoDB" id="9787147at2"/>
<dbReference type="InterPro" id="IPR011607">
    <property type="entry name" value="MGS-like_dom"/>
</dbReference>
<feature type="binding site" evidence="2">
    <location>
        <begin position="60"/>
        <end position="61"/>
    </location>
    <ligand>
        <name>substrate</name>
    </ligand>
</feature>
<dbReference type="GO" id="GO:0019242">
    <property type="term" value="P:methylglyoxal biosynthetic process"/>
    <property type="evidence" value="ECO:0007669"/>
    <property type="project" value="UniProtKB-UniRule"/>
</dbReference>
<dbReference type="NCBIfam" id="TIGR00160">
    <property type="entry name" value="MGSA"/>
    <property type="match status" value="1"/>
</dbReference>